<reference evidence="1" key="1">
    <citation type="submission" date="2022-04" db="EMBL/GenBank/DDBJ databases">
        <title>Genome of the entomopathogenic fungus Entomophthora muscae.</title>
        <authorList>
            <person name="Elya C."/>
            <person name="Lovett B.R."/>
            <person name="Lee E."/>
            <person name="Macias A.M."/>
            <person name="Hajek A.E."/>
            <person name="De Bivort B.L."/>
            <person name="Kasson M.T."/>
            <person name="De Fine Licht H.H."/>
            <person name="Stajich J.E."/>
        </authorList>
    </citation>
    <scope>NUCLEOTIDE SEQUENCE</scope>
    <source>
        <strain evidence="1">Berkeley</strain>
    </source>
</reference>
<comment type="caution">
    <text evidence="1">The sequence shown here is derived from an EMBL/GenBank/DDBJ whole genome shotgun (WGS) entry which is preliminary data.</text>
</comment>
<organism evidence="1 2">
    <name type="scientific">Entomophthora muscae</name>
    <dbReference type="NCBI Taxonomy" id="34485"/>
    <lineage>
        <taxon>Eukaryota</taxon>
        <taxon>Fungi</taxon>
        <taxon>Fungi incertae sedis</taxon>
        <taxon>Zoopagomycota</taxon>
        <taxon>Entomophthoromycotina</taxon>
        <taxon>Entomophthoromycetes</taxon>
        <taxon>Entomophthorales</taxon>
        <taxon>Entomophthoraceae</taxon>
        <taxon>Entomophthora</taxon>
    </lineage>
</organism>
<dbReference type="EMBL" id="QTSX02003063">
    <property type="protein sequence ID" value="KAJ9072044.1"/>
    <property type="molecule type" value="Genomic_DNA"/>
</dbReference>
<evidence type="ECO:0000313" key="1">
    <source>
        <dbReference type="EMBL" id="KAJ9072044.1"/>
    </source>
</evidence>
<proteinExistence type="predicted"/>
<evidence type="ECO:0000313" key="2">
    <source>
        <dbReference type="Proteomes" id="UP001165960"/>
    </source>
</evidence>
<name>A0ACC2TBT4_9FUNG</name>
<gene>
    <name evidence="1" type="primary">TIM8</name>
    <name evidence="1" type="ORF">DSO57_1031260</name>
</gene>
<dbReference type="Proteomes" id="UP001165960">
    <property type="component" value="Unassembled WGS sequence"/>
</dbReference>
<sequence length="88" mass="10114">MSVSLPSSLNLDEESKIELTKFIENEQSKARIQQSVHTMTDLCWDKCITKIGNRLDSNEESCLKNCVERFLDTSIFIVSKLQKQGNQF</sequence>
<accession>A0ACC2TBT4</accession>
<keyword evidence="2" id="KW-1185">Reference proteome</keyword>
<protein>
    <submittedName>
        <fullName evidence="1">Mitochondrial import inner membrane translocase subunit tim8</fullName>
    </submittedName>
</protein>